<dbReference type="EMBL" id="SEYY01000714">
    <property type="protein sequence ID" value="KAB7506639.1"/>
    <property type="molecule type" value="Genomic_DNA"/>
</dbReference>
<protein>
    <recommendedName>
        <fullName evidence="2">Pleckstrin homology domain-containing protein</fullName>
    </recommendedName>
</protein>
<keyword evidence="4" id="KW-1185">Reference proteome</keyword>
<organism evidence="3 4">
    <name type="scientific">Armadillidium nasatum</name>
    <dbReference type="NCBI Taxonomy" id="96803"/>
    <lineage>
        <taxon>Eukaryota</taxon>
        <taxon>Metazoa</taxon>
        <taxon>Ecdysozoa</taxon>
        <taxon>Arthropoda</taxon>
        <taxon>Crustacea</taxon>
        <taxon>Multicrustacea</taxon>
        <taxon>Malacostraca</taxon>
        <taxon>Eumalacostraca</taxon>
        <taxon>Peracarida</taxon>
        <taxon>Isopoda</taxon>
        <taxon>Oniscidea</taxon>
        <taxon>Crinocheta</taxon>
        <taxon>Armadillidiidae</taxon>
        <taxon>Armadillidium</taxon>
    </lineage>
</organism>
<accession>A0A5N5TKH2</accession>
<sequence length="145" mass="17157">MQLYKLEKRLQTESLTIQGLQKDKDMLERALEELHSHPYGASESIMELEKRNRKRDYLEKELSRLRSHLAVSARRLEETATENSRLEHEMMMLRQKIQTNMARNAQRESVGSSEAKHIESEMLRVQSLLEDLQKRRLELSDQFCG</sequence>
<proteinExistence type="predicted"/>
<feature type="domain" description="Pleckstrin homology" evidence="2">
    <location>
        <begin position="2"/>
        <end position="132"/>
    </location>
</feature>
<feature type="coiled-coil region" evidence="1">
    <location>
        <begin position="76"/>
        <end position="142"/>
    </location>
</feature>
<dbReference type="Pfam" id="PF25541">
    <property type="entry name" value="TBCA_PH"/>
    <property type="match status" value="1"/>
</dbReference>
<dbReference type="Proteomes" id="UP000326759">
    <property type="component" value="Unassembled WGS sequence"/>
</dbReference>
<evidence type="ECO:0000259" key="2">
    <source>
        <dbReference type="Pfam" id="PF25541"/>
    </source>
</evidence>
<gene>
    <name evidence="3" type="ORF">Anas_00277</name>
</gene>
<dbReference type="AlphaFoldDB" id="A0A5N5TKH2"/>
<dbReference type="PANTHER" id="PTHR12752">
    <property type="entry name" value="PHOSPHOINOSITOL 3-PHOSPHATE-BINDING PROTEIN"/>
    <property type="match status" value="1"/>
</dbReference>
<evidence type="ECO:0000313" key="3">
    <source>
        <dbReference type="EMBL" id="KAB7506639.1"/>
    </source>
</evidence>
<dbReference type="InterPro" id="IPR057971">
    <property type="entry name" value="PKHA4-7_TBCA"/>
</dbReference>
<dbReference type="PANTHER" id="PTHR12752:SF9">
    <property type="entry name" value="KRAMER, ISOFORM I"/>
    <property type="match status" value="1"/>
</dbReference>
<comment type="caution">
    <text evidence="3">The sequence shown here is derived from an EMBL/GenBank/DDBJ whole genome shotgun (WGS) entry which is preliminary data.</text>
</comment>
<evidence type="ECO:0000256" key="1">
    <source>
        <dbReference type="SAM" id="Coils"/>
    </source>
</evidence>
<reference evidence="3 4" key="1">
    <citation type="journal article" date="2019" name="PLoS Biol.">
        <title>Sex chromosomes control vertical transmission of feminizing Wolbachia symbionts in an isopod.</title>
        <authorList>
            <person name="Becking T."/>
            <person name="Chebbi M.A."/>
            <person name="Giraud I."/>
            <person name="Moumen B."/>
            <person name="Laverre T."/>
            <person name="Caubet Y."/>
            <person name="Peccoud J."/>
            <person name="Gilbert C."/>
            <person name="Cordaux R."/>
        </authorList>
    </citation>
    <scope>NUCLEOTIDE SEQUENCE [LARGE SCALE GENOMIC DNA]</scope>
    <source>
        <strain evidence="3">ANa2</strain>
        <tissue evidence="3">Whole body excluding digestive tract and cuticle</tissue>
    </source>
</reference>
<keyword evidence="1" id="KW-0175">Coiled coil</keyword>
<name>A0A5N5TKH2_9CRUS</name>
<dbReference type="OrthoDB" id="43122at2759"/>
<evidence type="ECO:0000313" key="4">
    <source>
        <dbReference type="Proteomes" id="UP000326759"/>
    </source>
</evidence>